<sequence>MISLLGRSYVVVALHLGHTHIHYYNHCANFTKLFKFKNLTTNPEISTR</sequence>
<keyword evidence="2" id="KW-1185">Reference proteome</keyword>
<dbReference type="AlphaFoldDB" id="A0AB36FZU5"/>
<dbReference type="Proteomes" id="UP000095392">
    <property type="component" value="Unassembled WGS sequence"/>
</dbReference>
<evidence type="ECO:0000313" key="2">
    <source>
        <dbReference type="Proteomes" id="UP000095392"/>
    </source>
</evidence>
<dbReference type="EMBL" id="MIPY01000008">
    <property type="protein sequence ID" value="OES34481.1"/>
    <property type="molecule type" value="Genomic_DNA"/>
</dbReference>
<organism evidence="1 2">
    <name type="scientific">Alteromonas macleodii</name>
    <name type="common">Pseudoalteromonas macleodii</name>
    <dbReference type="NCBI Taxonomy" id="28108"/>
    <lineage>
        <taxon>Bacteria</taxon>
        <taxon>Pseudomonadati</taxon>
        <taxon>Pseudomonadota</taxon>
        <taxon>Gammaproteobacteria</taxon>
        <taxon>Alteromonadales</taxon>
        <taxon>Alteromonadaceae</taxon>
        <taxon>Alteromonas/Salinimonas group</taxon>
        <taxon>Alteromonas</taxon>
    </lineage>
</organism>
<comment type="caution">
    <text evidence="1">The sequence shown here is derived from an EMBL/GenBank/DDBJ whole genome shotgun (WGS) entry which is preliminary data.</text>
</comment>
<evidence type="ECO:0000313" key="1">
    <source>
        <dbReference type="EMBL" id="OES34481.1"/>
    </source>
</evidence>
<name>A0AB36FZU5_ALTMA</name>
<gene>
    <name evidence="1" type="ORF">BFV95_0846</name>
</gene>
<proteinExistence type="predicted"/>
<protein>
    <submittedName>
        <fullName evidence="1">Uncharacterized protein</fullName>
    </submittedName>
</protein>
<reference evidence="1 2" key="1">
    <citation type="submission" date="2016-09" db="EMBL/GenBank/DDBJ databases">
        <title>Draft Genome Sequence of four Alteromonas macleodii strains isolated from copper coupons and grown long-term at elevated copper levels.</title>
        <authorList>
            <person name="Cusick K."/>
            <person name="Dale J."/>
            <person name="Little B."/>
            <person name="Biffinger J."/>
        </authorList>
    </citation>
    <scope>NUCLEOTIDE SEQUENCE [LARGE SCALE GENOMIC DNA]</scope>
    <source>
        <strain evidence="1 2">KCP01</strain>
    </source>
</reference>
<accession>A0AB36FZU5</accession>